<dbReference type="Proteomes" id="UP000590738">
    <property type="component" value="Unassembled WGS sequence"/>
</dbReference>
<dbReference type="GO" id="GO:0003700">
    <property type="term" value="F:DNA-binding transcription factor activity"/>
    <property type="evidence" value="ECO:0007669"/>
    <property type="project" value="TreeGrafter"/>
</dbReference>
<dbReference type="GeneID" id="49869498"/>
<dbReference type="EMBL" id="JACGCZ010000014">
    <property type="protein sequence ID" value="MBA6142894.1"/>
    <property type="molecule type" value="Genomic_DNA"/>
</dbReference>
<name>A0A7W2LL46_9PSED</name>
<dbReference type="InterPro" id="IPR014710">
    <property type="entry name" value="RmlC-like_jellyroll"/>
</dbReference>
<keyword evidence="1" id="KW-0238">DNA-binding</keyword>
<dbReference type="Proteomes" id="UP001217631">
    <property type="component" value="Chromosome"/>
</dbReference>
<dbReference type="SMART" id="SM00530">
    <property type="entry name" value="HTH_XRE"/>
    <property type="match status" value="1"/>
</dbReference>
<evidence type="ECO:0000313" key="4">
    <source>
        <dbReference type="EMBL" id="WEA22940.1"/>
    </source>
</evidence>
<protein>
    <submittedName>
        <fullName evidence="3">Helix-turn-helix transcriptional regulator</fullName>
    </submittedName>
    <submittedName>
        <fullName evidence="4">XRE family transcriptional regulator</fullName>
    </submittedName>
</protein>
<reference evidence="4" key="2">
    <citation type="submission" date="2023-02" db="EMBL/GenBank/DDBJ databases">
        <title>tmexCD-toprJ-like cluster.</title>
        <authorList>
            <person name="Gao X."/>
            <person name="Wang C."/>
            <person name="Liu J."/>
        </authorList>
    </citation>
    <scope>NUCLEOTIDE SEQUENCE</scope>
    <source>
        <strain evidence="4">GDW21C697WI</strain>
    </source>
</reference>
<reference evidence="3 5" key="1">
    <citation type="submission" date="2020-07" db="EMBL/GenBank/DDBJ databases">
        <title>Diversity of carbapenemase encoding genes among Pseudomonas putida group clinical isolates in a tertiary Brazilian hospital.</title>
        <authorList>
            <person name="Alberto-Lei F."/>
            <person name="Nodari C.S."/>
            <person name="Streling A.P."/>
            <person name="Paulino J.T."/>
            <person name="Bessa-Neto F.O."/>
            <person name="Cayo R."/>
            <person name="Gales A.C."/>
        </authorList>
    </citation>
    <scope>NUCLEOTIDE SEQUENCE [LARGE SCALE GENOMIC DNA]</scope>
    <source>
        <strain evidence="3 5">12273</strain>
    </source>
</reference>
<dbReference type="CDD" id="cd00093">
    <property type="entry name" value="HTH_XRE"/>
    <property type="match status" value="1"/>
</dbReference>
<evidence type="ECO:0000256" key="1">
    <source>
        <dbReference type="ARBA" id="ARBA00023125"/>
    </source>
</evidence>
<dbReference type="SUPFAM" id="SSF47413">
    <property type="entry name" value="lambda repressor-like DNA-binding domains"/>
    <property type="match status" value="1"/>
</dbReference>
<dbReference type="PANTHER" id="PTHR46797:SF10">
    <property type="entry name" value="BLR1115 PROTEIN"/>
    <property type="match status" value="1"/>
</dbReference>
<proteinExistence type="predicted"/>
<dbReference type="Gene3D" id="2.60.120.10">
    <property type="entry name" value="Jelly Rolls"/>
    <property type="match status" value="1"/>
</dbReference>
<sequence>MKTIDQIIAKQLSSLRQEQRLSLAELGEKAGVSKAMISKIERLESSPTAAVLGRLAAGLGVSLTELLTEETALPYSILRRQADQPTWQDSQSGYIHRQVAERKDSSSSELIEIDLPPATRVDYPQWHSNPYHQRVWLLEGALEVLYGDDRYSMQPGDVLEFAVDRSVSYIADQDEGCRYLLNLLYQ</sequence>
<dbReference type="AlphaFoldDB" id="A0A7W2LL46"/>
<dbReference type="CDD" id="cd02209">
    <property type="entry name" value="cupin_XRE_C"/>
    <property type="match status" value="1"/>
</dbReference>
<dbReference type="GO" id="GO:0005829">
    <property type="term" value="C:cytosol"/>
    <property type="evidence" value="ECO:0007669"/>
    <property type="project" value="TreeGrafter"/>
</dbReference>
<organism evidence="3 5">
    <name type="scientific">Pseudomonas juntendi</name>
    <dbReference type="NCBI Taxonomy" id="2666183"/>
    <lineage>
        <taxon>Bacteria</taxon>
        <taxon>Pseudomonadati</taxon>
        <taxon>Pseudomonadota</taxon>
        <taxon>Gammaproteobacteria</taxon>
        <taxon>Pseudomonadales</taxon>
        <taxon>Pseudomonadaceae</taxon>
        <taxon>Pseudomonas</taxon>
    </lineage>
</organism>
<dbReference type="EMBL" id="CP118677">
    <property type="protein sequence ID" value="WEA22940.1"/>
    <property type="molecule type" value="Genomic_DNA"/>
</dbReference>
<feature type="domain" description="HTH cro/C1-type" evidence="2">
    <location>
        <begin position="12"/>
        <end position="66"/>
    </location>
</feature>
<dbReference type="PROSITE" id="PS50943">
    <property type="entry name" value="HTH_CROC1"/>
    <property type="match status" value="1"/>
</dbReference>
<evidence type="ECO:0000313" key="3">
    <source>
        <dbReference type="EMBL" id="MBA6142894.1"/>
    </source>
</evidence>
<dbReference type="GO" id="GO:0003677">
    <property type="term" value="F:DNA binding"/>
    <property type="evidence" value="ECO:0007669"/>
    <property type="project" value="UniProtKB-KW"/>
</dbReference>
<dbReference type="InterPro" id="IPR010982">
    <property type="entry name" value="Lambda_DNA-bd_dom_sf"/>
</dbReference>
<dbReference type="RefSeq" id="WP_029886620.1">
    <property type="nucleotide sequence ID" value="NZ_CP118677.1"/>
</dbReference>
<dbReference type="InterPro" id="IPR050807">
    <property type="entry name" value="TransReg_Diox_bact_type"/>
</dbReference>
<evidence type="ECO:0000259" key="2">
    <source>
        <dbReference type="PROSITE" id="PS50943"/>
    </source>
</evidence>
<dbReference type="InterPro" id="IPR001387">
    <property type="entry name" value="Cro/C1-type_HTH"/>
</dbReference>
<evidence type="ECO:0000313" key="5">
    <source>
        <dbReference type="Proteomes" id="UP000590738"/>
    </source>
</evidence>
<dbReference type="PANTHER" id="PTHR46797">
    <property type="entry name" value="HTH-TYPE TRANSCRIPTIONAL REGULATOR"/>
    <property type="match status" value="1"/>
</dbReference>
<dbReference type="InterPro" id="IPR011051">
    <property type="entry name" value="RmlC_Cupin_sf"/>
</dbReference>
<dbReference type="Pfam" id="PF01381">
    <property type="entry name" value="HTH_3"/>
    <property type="match status" value="1"/>
</dbReference>
<gene>
    <name evidence="3" type="ORF">H4B97_10480</name>
    <name evidence="4" type="ORF">PWA60_12370</name>
</gene>
<dbReference type="Gene3D" id="1.10.260.40">
    <property type="entry name" value="lambda repressor-like DNA-binding domains"/>
    <property type="match status" value="1"/>
</dbReference>
<accession>A0A7W2LL46</accession>
<dbReference type="SUPFAM" id="SSF51182">
    <property type="entry name" value="RmlC-like cupins"/>
    <property type="match status" value="1"/>
</dbReference>